<dbReference type="InterPro" id="IPR001736">
    <property type="entry name" value="PLipase_D/transphosphatidylase"/>
</dbReference>
<dbReference type="Proteomes" id="UP000799539">
    <property type="component" value="Unassembled WGS sequence"/>
</dbReference>
<dbReference type="SUPFAM" id="SSF56024">
    <property type="entry name" value="Phospholipase D/nuclease"/>
    <property type="match status" value="2"/>
</dbReference>
<protein>
    <recommendedName>
        <fullName evidence="1">PLD phosphodiesterase domain-containing protein</fullName>
    </recommendedName>
</protein>
<dbReference type="EMBL" id="ML992675">
    <property type="protein sequence ID" value="KAF2211738.1"/>
    <property type="molecule type" value="Genomic_DNA"/>
</dbReference>
<organism evidence="2 3">
    <name type="scientific">Cercospora zeae-maydis SCOH1-5</name>
    <dbReference type="NCBI Taxonomy" id="717836"/>
    <lineage>
        <taxon>Eukaryota</taxon>
        <taxon>Fungi</taxon>
        <taxon>Dikarya</taxon>
        <taxon>Ascomycota</taxon>
        <taxon>Pezizomycotina</taxon>
        <taxon>Dothideomycetes</taxon>
        <taxon>Dothideomycetidae</taxon>
        <taxon>Mycosphaerellales</taxon>
        <taxon>Mycosphaerellaceae</taxon>
        <taxon>Cercospora</taxon>
    </lineage>
</organism>
<dbReference type="CDD" id="cd00138">
    <property type="entry name" value="PLDc_SF"/>
    <property type="match status" value="1"/>
</dbReference>
<dbReference type="PROSITE" id="PS50035">
    <property type="entry name" value="PLD"/>
    <property type="match status" value="1"/>
</dbReference>
<keyword evidence="3" id="KW-1185">Reference proteome</keyword>
<dbReference type="OrthoDB" id="2958217at2759"/>
<dbReference type="PANTHER" id="PTHR21248">
    <property type="entry name" value="CARDIOLIPIN SYNTHASE"/>
    <property type="match status" value="1"/>
</dbReference>
<accession>A0A6A6FET9</accession>
<proteinExistence type="predicted"/>
<evidence type="ECO:0000259" key="1">
    <source>
        <dbReference type="PROSITE" id="PS50035"/>
    </source>
</evidence>
<dbReference type="Pfam" id="PF13091">
    <property type="entry name" value="PLDc_2"/>
    <property type="match status" value="1"/>
</dbReference>
<dbReference type="Gene3D" id="3.30.870.10">
    <property type="entry name" value="Endonuclease Chain A"/>
    <property type="match status" value="2"/>
</dbReference>
<reference evidence="2" key="1">
    <citation type="journal article" date="2020" name="Stud. Mycol.">
        <title>101 Dothideomycetes genomes: a test case for predicting lifestyles and emergence of pathogens.</title>
        <authorList>
            <person name="Haridas S."/>
            <person name="Albert R."/>
            <person name="Binder M."/>
            <person name="Bloem J."/>
            <person name="Labutti K."/>
            <person name="Salamov A."/>
            <person name="Andreopoulos B."/>
            <person name="Baker S."/>
            <person name="Barry K."/>
            <person name="Bills G."/>
            <person name="Bluhm B."/>
            <person name="Cannon C."/>
            <person name="Castanera R."/>
            <person name="Culley D."/>
            <person name="Daum C."/>
            <person name="Ezra D."/>
            <person name="Gonzalez J."/>
            <person name="Henrissat B."/>
            <person name="Kuo A."/>
            <person name="Liang C."/>
            <person name="Lipzen A."/>
            <person name="Lutzoni F."/>
            <person name="Magnuson J."/>
            <person name="Mondo S."/>
            <person name="Nolan M."/>
            <person name="Ohm R."/>
            <person name="Pangilinan J."/>
            <person name="Park H.-J."/>
            <person name="Ramirez L."/>
            <person name="Alfaro M."/>
            <person name="Sun H."/>
            <person name="Tritt A."/>
            <person name="Yoshinaga Y."/>
            <person name="Zwiers L.-H."/>
            <person name="Turgeon B."/>
            <person name="Goodwin S."/>
            <person name="Spatafora J."/>
            <person name="Crous P."/>
            <person name="Grigoriev I."/>
        </authorList>
    </citation>
    <scope>NUCLEOTIDE SEQUENCE</scope>
    <source>
        <strain evidence="2">SCOH1-5</strain>
    </source>
</reference>
<dbReference type="SMART" id="SM00155">
    <property type="entry name" value="PLDc"/>
    <property type="match status" value="2"/>
</dbReference>
<dbReference type="AlphaFoldDB" id="A0A6A6FET9"/>
<sequence>MSETANIRSLTFGTGHQIFTSSILPAIESAQEEVILITCFWASSPTRDALNDTLLKLSAKALTRTSPSNPSPPSSIKRIKVRIGFSSSSLYQKLSHTSSPAGQIYSPSEWSTKLGLPAPEDLEGIDLEVKSIFFLPFSVWHPKFVVIDRKEVFLPSCNVSWEEWFEGCVRLDGSEIVGDFLKFWELKWRGRLERLETSGRNGDQEQNLSRPTTTNSLGLEKVKCKFLPSPHHRNPRFRVFPWQKCAEPPRTPLNVELLELFAGAKRSIYVQSPNVTCPPVLEHILGAVGRGVDVTIVTSEKLMILEQLVTAGTTTSRCVSQLVKRHQDMLRTPRDEETGIVAAGSMRISYYVPRSRATATDGEPVQSHLKLTIVDDEVVVLGSGNMDRASWYTSQELGLALYSNELVAETKQRLQHQLEGRTKLYYEAAKAS</sequence>
<evidence type="ECO:0000313" key="2">
    <source>
        <dbReference type="EMBL" id="KAF2211738.1"/>
    </source>
</evidence>
<gene>
    <name evidence="2" type="ORF">CERZMDRAFT_42567</name>
</gene>
<dbReference type="InterPro" id="IPR025202">
    <property type="entry name" value="PLD-like_dom"/>
</dbReference>
<dbReference type="GO" id="GO:0030572">
    <property type="term" value="F:phosphatidyltransferase activity"/>
    <property type="evidence" value="ECO:0007669"/>
    <property type="project" value="UniProtKB-ARBA"/>
</dbReference>
<name>A0A6A6FET9_9PEZI</name>
<evidence type="ECO:0000313" key="3">
    <source>
        <dbReference type="Proteomes" id="UP000799539"/>
    </source>
</evidence>
<feature type="domain" description="PLD phosphodiesterase" evidence="1">
    <location>
        <begin position="368"/>
        <end position="390"/>
    </location>
</feature>
<dbReference type="GO" id="GO:0032049">
    <property type="term" value="P:cardiolipin biosynthetic process"/>
    <property type="evidence" value="ECO:0007669"/>
    <property type="project" value="UniProtKB-ARBA"/>
</dbReference>
<dbReference type="PANTHER" id="PTHR21248:SF11">
    <property type="entry name" value="PLD PHOSPHODIESTERASE DOMAIN-CONTAINING PROTEIN"/>
    <property type="match status" value="1"/>
</dbReference>